<evidence type="ECO:0000313" key="14">
    <source>
        <dbReference type="EMBL" id="KAL3505580.1"/>
    </source>
</evidence>
<keyword evidence="11" id="KW-0472">Membrane</keyword>
<evidence type="ECO:0000256" key="3">
    <source>
        <dbReference type="ARBA" id="ARBA00004922"/>
    </source>
</evidence>
<dbReference type="AlphaFoldDB" id="A0ABD2YE11"/>
<keyword evidence="8" id="KW-0735">Signal-anchor</keyword>
<dbReference type="GO" id="GO:0008378">
    <property type="term" value="F:galactosyltransferase activity"/>
    <property type="evidence" value="ECO:0007669"/>
    <property type="project" value="UniProtKB-ARBA"/>
</dbReference>
<evidence type="ECO:0000256" key="5">
    <source>
        <dbReference type="ARBA" id="ARBA00022676"/>
    </source>
</evidence>
<protein>
    <recommendedName>
        <fullName evidence="13">Galectin domain-containing protein</fullName>
    </recommendedName>
</protein>
<dbReference type="PANTHER" id="PTHR11214:SF3">
    <property type="entry name" value="BETA-1,3-GALACTOSYLTRANSFERASE 6"/>
    <property type="match status" value="1"/>
</dbReference>
<evidence type="ECO:0000256" key="10">
    <source>
        <dbReference type="ARBA" id="ARBA00023034"/>
    </source>
</evidence>
<dbReference type="Pfam" id="PF01762">
    <property type="entry name" value="Galactosyl_T"/>
    <property type="match status" value="1"/>
</dbReference>
<dbReference type="InterPro" id="IPR001079">
    <property type="entry name" value="Galectin_CRD"/>
</dbReference>
<proteinExistence type="inferred from homology"/>
<dbReference type="EMBL" id="JBJUIK010000013">
    <property type="protein sequence ID" value="KAL3505580.1"/>
    <property type="molecule type" value="Genomic_DNA"/>
</dbReference>
<evidence type="ECO:0000256" key="1">
    <source>
        <dbReference type="ARBA" id="ARBA00001936"/>
    </source>
</evidence>
<gene>
    <name evidence="14" type="ORF">ACH5RR_030962</name>
</gene>
<evidence type="ECO:0000256" key="7">
    <source>
        <dbReference type="ARBA" id="ARBA00022692"/>
    </source>
</evidence>
<name>A0ABD2YE11_9GENT</name>
<keyword evidence="6" id="KW-0808">Transferase</keyword>
<dbReference type="SMART" id="SM00276">
    <property type="entry name" value="GLECT"/>
    <property type="match status" value="1"/>
</dbReference>
<dbReference type="CDD" id="cd00070">
    <property type="entry name" value="GLECT"/>
    <property type="match status" value="1"/>
</dbReference>
<evidence type="ECO:0000256" key="6">
    <source>
        <dbReference type="ARBA" id="ARBA00022679"/>
    </source>
</evidence>
<evidence type="ECO:0000256" key="11">
    <source>
        <dbReference type="ARBA" id="ARBA00023136"/>
    </source>
</evidence>
<keyword evidence="7" id="KW-0812">Transmembrane</keyword>
<dbReference type="SUPFAM" id="SSF49899">
    <property type="entry name" value="Concanavalin A-like lectins/glucanases"/>
    <property type="match status" value="1"/>
</dbReference>
<dbReference type="GO" id="GO:0000139">
    <property type="term" value="C:Golgi membrane"/>
    <property type="evidence" value="ECO:0007669"/>
    <property type="project" value="UniProtKB-SubCell"/>
</dbReference>
<dbReference type="GO" id="GO:1901137">
    <property type="term" value="P:carbohydrate derivative biosynthetic process"/>
    <property type="evidence" value="ECO:0007669"/>
    <property type="project" value="UniProtKB-ARBA"/>
</dbReference>
<comment type="caution">
    <text evidence="14">The sequence shown here is derived from an EMBL/GenBank/DDBJ whole genome shotgun (WGS) entry which is preliminary data.</text>
</comment>
<keyword evidence="10" id="KW-0333">Golgi apparatus</keyword>
<evidence type="ECO:0000256" key="2">
    <source>
        <dbReference type="ARBA" id="ARBA00004323"/>
    </source>
</evidence>
<dbReference type="Gene3D" id="2.60.120.200">
    <property type="match status" value="1"/>
</dbReference>
<evidence type="ECO:0000259" key="13">
    <source>
        <dbReference type="PROSITE" id="PS51304"/>
    </source>
</evidence>
<accession>A0ABD2YE11</accession>
<dbReference type="InterPro" id="IPR002659">
    <property type="entry name" value="Glyco_trans_31"/>
</dbReference>
<dbReference type="Proteomes" id="UP001630127">
    <property type="component" value="Unassembled WGS sequence"/>
</dbReference>
<keyword evidence="15" id="KW-1185">Reference proteome</keyword>
<reference evidence="14 15" key="1">
    <citation type="submission" date="2024-11" db="EMBL/GenBank/DDBJ databases">
        <title>A near-complete genome assembly of Cinchona calisaya.</title>
        <authorList>
            <person name="Lian D.C."/>
            <person name="Zhao X.W."/>
            <person name="Wei L."/>
        </authorList>
    </citation>
    <scope>NUCLEOTIDE SEQUENCE [LARGE SCALE GENOMIC DNA]</scope>
    <source>
        <tissue evidence="14">Nenye</tissue>
    </source>
</reference>
<comment type="cofactor">
    <cofactor evidence="1">
        <name>Mn(2+)</name>
        <dbReference type="ChEBI" id="CHEBI:29035"/>
    </cofactor>
</comment>
<evidence type="ECO:0000256" key="9">
    <source>
        <dbReference type="ARBA" id="ARBA00022989"/>
    </source>
</evidence>
<dbReference type="Gene3D" id="3.90.550.50">
    <property type="match status" value="1"/>
</dbReference>
<comment type="subcellular location">
    <subcellularLocation>
        <location evidence="2">Golgi apparatus membrane</location>
        <topology evidence="2">Single-pass type II membrane protein</topology>
    </subcellularLocation>
</comment>
<organism evidence="14 15">
    <name type="scientific">Cinchona calisaya</name>
    <dbReference type="NCBI Taxonomy" id="153742"/>
    <lineage>
        <taxon>Eukaryota</taxon>
        <taxon>Viridiplantae</taxon>
        <taxon>Streptophyta</taxon>
        <taxon>Embryophyta</taxon>
        <taxon>Tracheophyta</taxon>
        <taxon>Spermatophyta</taxon>
        <taxon>Magnoliopsida</taxon>
        <taxon>eudicotyledons</taxon>
        <taxon>Gunneridae</taxon>
        <taxon>Pentapetalae</taxon>
        <taxon>asterids</taxon>
        <taxon>lamiids</taxon>
        <taxon>Gentianales</taxon>
        <taxon>Rubiaceae</taxon>
        <taxon>Cinchonoideae</taxon>
        <taxon>Cinchoneae</taxon>
        <taxon>Cinchona</taxon>
    </lineage>
</organism>
<feature type="domain" description="Galectin" evidence="13">
    <location>
        <begin position="167"/>
        <end position="360"/>
    </location>
</feature>
<evidence type="ECO:0000256" key="12">
    <source>
        <dbReference type="ARBA" id="ARBA00023211"/>
    </source>
</evidence>
<dbReference type="PANTHER" id="PTHR11214">
    <property type="entry name" value="BETA-1,3-N-ACETYLGLUCOSAMINYLTRANSFERASE"/>
    <property type="match status" value="1"/>
</dbReference>
<evidence type="ECO:0000256" key="4">
    <source>
        <dbReference type="ARBA" id="ARBA00008661"/>
    </source>
</evidence>
<keyword evidence="5" id="KW-0328">Glycosyltransferase</keyword>
<dbReference type="InterPro" id="IPR013320">
    <property type="entry name" value="ConA-like_dom_sf"/>
</dbReference>
<evidence type="ECO:0000313" key="15">
    <source>
        <dbReference type="Proteomes" id="UP001630127"/>
    </source>
</evidence>
<dbReference type="PROSITE" id="PS51304">
    <property type="entry name" value="GALECTIN"/>
    <property type="match status" value="1"/>
</dbReference>
<keyword evidence="12" id="KW-0464">Manganese</keyword>
<comment type="similarity">
    <text evidence="4">Belongs to the glycosyltransferase 31 family.</text>
</comment>
<evidence type="ECO:0000256" key="8">
    <source>
        <dbReference type="ARBA" id="ARBA00022968"/>
    </source>
</evidence>
<sequence length="635" mass="71430">MKNWSGGFLIAGLALILVISYSFIGKSSTQKQSAYEFFNNHPANNANLEVKASDNAESSGTNIIKLLNFKGKPRFIHVEGLSVLYSSLVNFSKEESKALLVWSRMRFLLSRSDALPETNQGIKEAAAVWTELLSTIQEDKASRLVKAEKDCPYYVSTSDGTKSRSPNALKIPCGLVEDSSITVIGIPNALQDSFQIKLIGSQLPDEPKPPLVLQYKVFLPGENLTKEPFVIQNSWTNASGWGREERCPDHRSTEFLRVDGLVKCSTQIVRIPENLNASHPSSDKLTNVSDGVSRGGSNLPFPFVEGTPFTASLWVGVEGFHMTVNGRHETSFAYREKLEPWLVSGVKVKGGLDGITILAKGLPVSDDQNLDVDLELLKAPSISKKKLVLMIGVFSTANNFERRMALRRSWMQYEAVRAGEVAVRFFIGLHKNGQVNYELWREAQTYGDIQLMPFIDYYSSLTLKTIATCILGSEILHAKYIMKTDDDAFVRIDEVLSSLKGKASDGVLFGHISFESSPHRDKDNKWYISPEEWPYSSYPPWAHGPGYIISRDIAKFIVRGHQERELMLFKLEDVAVGIWIEIFKNRGHGVKYYDEERFYISGCEPNYILAHYQSPRKVLCLWEKIQKVHQAECCE</sequence>
<dbReference type="SMART" id="SM00908">
    <property type="entry name" value="Gal-bind_lectin"/>
    <property type="match status" value="1"/>
</dbReference>
<keyword evidence="9" id="KW-1133">Transmembrane helix</keyword>
<comment type="pathway">
    <text evidence="3">Protein modification; protein glycosylation.</text>
</comment>
<dbReference type="Pfam" id="PF00337">
    <property type="entry name" value="Gal-bind_lectin"/>
    <property type="match status" value="1"/>
</dbReference>